<keyword evidence="2" id="KW-1185">Reference proteome</keyword>
<protein>
    <submittedName>
        <fullName evidence="1">PqqD family protein</fullName>
    </submittedName>
</protein>
<gene>
    <name evidence="1" type="ORF">OCV99_11020</name>
</gene>
<proteinExistence type="predicted"/>
<dbReference type="EMBL" id="JAOQJU010000013">
    <property type="protein sequence ID" value="MCU6687071.1"/>
    <property type="molecule type" value="Genomic_DNA"/>
</dbReference>
<organism evidence="1 2">
    <name type="scientific">Dorea acetigenes</name>
    <dbReference type="NCBI Taxonomy" id="2981787"/>
    <lineage>
        <taxon>Bacteria</taxon>
        <taxon>Bacillati</taxon>
        <taxon>Bacillota</taxon>
        <taxon>Clostridia</taxon>
        <taxon>Lachnospirales</taxon>
        <taxon>Lachnospiraceae</taxon>
        <taxon>Dorea</taxon>
    </lineage>
</organism>
<reference evidence="1 2" key="1">
    <citation type="journal article" date="2021" name="ISME Commun">
        <title>Automated analysis of genomic sequences facilitates high-throughput and comprehensive description of bacteria.</title>
        <authorList>
            <person name="Hitch T.C.A."/>
        </authorList>
    </citation>
    <scope>NUCLEOTIDE SEQUENCE [LARGE SCALE GENOMIC DNA]</scope>
    <source>
        <strain evidence="1 2">Sanger_03</strain>
    </source>
</reference>
<dbReference type="InterPro" id="IPR008792">
    <property type="entry name" value="PQQD"/>
</dbReference>
<accession>A0ABT2RNS6</accession>
<dbReference type="Proteomes" id="UP001652431">
    <property type="component" value="Unassembled WGS sequence"/>
</dbReference>
<sequence>MKRKDGFVMRKVGERWVVVAVGEESKHFNGMVRMNDSGAFLYRQLEQEKTKEELALAMVQEYGIDEATAAKGVDKFLEAIADTGILED</sequence>
<comment type="caution">
    <text evidence="1">The sequence shown here is derived from an EMBL/GenBank/DDBJ whole genome shotgun (WGS) entry which is preliminary data.</text>
</comment>
<dbReference type="RefSeq" id="WP_158370584.1">
    <property type="nucleotide sequence ID" value="NZ_JAOQJU010000013.1"/>
</dbReference>
<dbReference type="InterPro" id="IPR041881">
    <property type="entry name" value="PqqD_sf"/>
</dbReference>
<dbReference type="Gene3D" id="1.10.10.1150">
    <property type="entry name" value="Coenzyme PQQ synthesis protein D (PqqD)"/>
    <property type="match status" value="1"/>
</dbReference>
<dbReference type="Pfam" id="PF05402">
    <property type="entry name" value="PqqD"/>
    <property type="match status" value="1"/>
</dbReference>
<name>A0ABT2RNS6_9FIRM</name>
<evidence type="ECO:0000313" key="2">
    <source>
        <dbReference type="Proteomes" id="UP001652431"/>
    </source>
</evidence>
<evidence type="ECO:0000313" key="1">
    <source>
        <dbReference type="EMBL" id="MCU6687071.1"/>
    </source>
</evidence>